<sequence>MSSSFQTMSSCTCSSQTKSNCRQSRNQFLSPLCSSAVDRHHNLSSCSLLHGAFVLEATLDGTASFHLCLVLFPPWRCRWGKEVL</sequence>
<name>A0A0A9HNN9_ARUDO</name>
<evidence type="ECO:0000313" key="2">
    <source>
        <dbReference type="EMBL" id="JAE38352.1"/>
    </source>
</evidence>
<proteinExistence type="predicted"/>
<organism evidence="2">
    <name type="scientific">Arundo donax</name>
    <name type="common">Giant reed</name>
    <name type="synonym">Donax arundinaceus</name>
    <dbReference type="NCBI Taxonomy" id="35708"/>
    <lineage>
        <taxon>Eukaryota</taxon>
        <taxon>Viridiplantae</taxon>
        <taxon>Streptophyta</taxon>
        <taxon>Embryophyta</taxon>
        <taxon>Tracheophyta</taxon>
        <taxon>Spermatophyta</taxon>
        <taxon>Magnoliopsida</taxon>
        <taxon>Liliopsida</taxon>
        <taxon>Poales</taxon>
        <taxon>Poaceae</taxon>
        <taxon>PACMAD clade</taxon>
        <taxon>Arundinoideae</taxon>
        <taxon>Arundineae</taxon>
        <taxon>Arundo</taxon>
    </lineage>
</organism>
<feature type="region of interest" description="Disordered" evidence="1">
    <location>
        <begin position="1"/>
        <end position="22"/>
    </location>
</feature>
<reference evidence="2" key="2">
    <citation type="journal article" date="2015" name="Data Brief">
        <title>Shoot transcriptome of the giant reed, Arundo donax.</title>
        <authorList>
            <person name="Barrero R.A."/>
            <person name="Guerrero F.D."/>
            <person name="Moolhuijzen P."/>
            <person name="Goolsby J.A."/>
            <person name="Tidwell J."/>
            <person name="Bellgard S.E."/>
            <person name="Bellgard M.I."/>
        </authorList>
    </citation>
    <scope>NUCLEOTIDE SEQUENCE</scope>
    <source>
        <tissue evidence="2">Shoot tissue taken approximately 20 cm above the soil surface</tissue>
    </source>
</reference>
<dbReference type="EMBL" id="GBRH01159544">
    <property type="protein sequence ID" value="JAE38352.1"/>
    <property type="molecule type" value="Transcribed_RNA"/>
</dbReference>
<reference evidence="2" key="1">
    <citation type="submission" date="2014-09" db="EMBL/GenBank/DDBJ databases">
        <authorList>
            <person name="Magalhaes I.L.F."/>
            <person name="Oliveira U."/>
            <person name="Santos F.R."/>
            <person name="Vidigal T.H.D.A."/>
            <person name="Brescovit A.D."/>
            <person name="Santos A.J."/>
        </authorList>
    </citation>
    <scope>NUCLEOTIDE SEQUENCE</scope>
    <source>
        <tissue evidence="2">Shoot tissue taken approximately 20 cm above the soil surface</tissue>
    </source>
</reference>
<evidence type="ECO:0000256" key="1">
    <source>
        <dbReference type="SAM" id="MobiDB-lite"/>
    </source>
</evidence>
<feature type="compositionally biased region" description="Low complexity" evidence="1">
    <location>
        <begin position="1"/>
        <end position="19"/>
    </location>
</feature>
<dbReference type="AlphaFoldDB" id="A0A0A9HNN9"/>
<protein>
    <submittedName>
        <fullName evidence="2">Uncharacterized protein</fullName>
    </submittedName>
</protein>
<accession>A0A0A9HNN9</accession>